<reference evidence="1 2" key="1">
    <citation type="submission" date="2018-03" db="EMBL/GenBank/DDBJ databases">
        <title>Genomic Encyclopedia of Archaeal and Bacterial Type Strains, Phase II (KMG-II): from individual species to whole genera.</title>
        <authorList>
            <person name="Goeker M."/>
        </authorList>
    </citation>
    <scope>NUCLEOTIDE SEQUENCE [LARGE SCALE GENOMIC DNA]</scope>
    <source>
        <strain evidence="1 2">DSM 100673</strain>
    </source>
</reference>
<comment type="caution">
    <text evidence="1">The sequence shown here is derived from an EMBL/GenBank/DDBJ whole genome shotgun (WGS) entry which is preliminary data.</text>
</comment>
<dbReference type="EMBL" id="PYGJ01000006">
    <property type="protein sequence ID" value="PSL19418.1"/>
    <property type="molecule type" value="Genomic_DNA"/>
</dbReference>
<evidence type="ECO:0000313" key="2">
    <source>
        <dbReference type="Proteomes" id="UP000240418"/>
    </source>
</evidence>
<dbReference type="AlphaFoldDB" id="A0A2P8FCK6"/>
<protein>
    <submittedName>
        <fullName evidence="1">Uncharacterized protein</fullName>
    </submittedName>
</protein>
<dbReference type="Proteomes" id="UP000240418">
    <property type="component" value="Unassembled WGS sequence"/>
</dbReference>
<sequence>MSSGPRLFFDRSVLLSAGDYTLLSVIRPSRPTVDVDAGLVW</sequence>
<name>A0A2P8FCK6_9RHOB</name>
<accession>A0A2P8FCK6</accession>
<organism evidence="1 2">
    <name type="scientific">Shimia abyssi</name>
    <dbReference type="NCBI Taxonomy" id="1662395"/>
    <lineage>
        <taxon>Bacteria</taxon>
        <taxon>Pseudomonadati</taxon>
        <taxon>Pseudomonadota</taxon>
        <taxon>Alphaproteobacteria</taxon>
        <taxon>Rhodobacterales</taxon>
        <taxon>Roseobacteraceae</taxon>
    </lineage>
</organism>
<keyword evidence="2" id="KW-1185">Reference proteome</keyword>
<gene>
    <name evidence="1" type="ORF">CLV88_106131</name>
</gene>
<evidence type="ECO:0000313" key="1">
    <source>
        <dbReference type="EMBL" id="PSL19418.1"/>
    </source>
</evidence>
<proteinExistence type="predicted"/>